<evidence type="ECO:0000256" key="1">
    <source>
        <dbReference type="ARBA" id="ARBA00011982"/>
    </source>
</evidence>
<dbReference type="GO" id="GO:0043531">
    <property type="term" value="F:ADP binding"/>
    <property type="evidence" value="ECO:0007669"/>
    <property type="project" value="InterPro"/>
</dbReference>
<feature type="domain" description="NB-ARC" evidence="6">
    <location>
        <begin position="1"/>
        <end position="136"/>
    </location>
</feature>
<dbReference type="Gene3D" id="3.80.10.10">
    <property type="entry name" value="Ribonuclease Inhibitor"/>
    <property type="match status" value="2"/>
</dbReference>
<gene>
    <name evidence="9" type="ORF">ANE_LOCUS18445</name>
</gene>
<dbReference type="InterPro" id="IPR042197">
    <property type="entry name" value="Apaf_helical"/>
</dbReference>
<dbReference type="PANTHER" id="PTHR11017:SF264">
    <property type="entry name" value="ADP-RIBOSYL CYCLASE_CYCLIC ADP-RIBOSE HYDROLASE"/>
    <property type="match status" value="1"/>
</dbReference>
<dbReference type="FunFam" id="3.80.10.10:FF:000386">
    <property type="entry name" value="Disease resistance protein RPS4"/>
    <property type="match status" value="1"/>
</dbReference>
<dbReference type="GO" id="GO:0006952">
    <property type="term" value="P:defense response"/>
    <property type="evidence" value="ECO:0007669"/>
    <property type="project" value="InterPro"/>
</dbReference>
<reference evidence="9" key="1">
    <citation type="submission" date="2019-07" db="EMBL/GenBank/DDBJ databases">
        <authorList>
            <person name="Dittberner H."/>
        </authorList>
    </citation>
    <scope>NUCLEOTIDE SEQUENCE [LARGE SCALE GENOMIC DNA]</scope>
</reference>
<feature type="domain" description="C-JID" evidence="7">
    <location>
        <begin position="710"/>
        <end position="853"/>
    </location>
</feature>
<keyword evidence="3" id="KW-0677">Repeat</keyword>
<dbReference type="Gene3D" id="3.40.50.300">
    <property type="entry name" value="P-loop containing nucleotide triphosphate hydrolases"/>
    <property type="match status" value="1"/>
</dbReference>
<sequence>MAGIGKTYLAEQLSKKLKAQITRYVFIKANGLDKLELQKTLVQGLLVNQDINCGNGNALELSKDRLLKNKVAVVLDDVSDTEQVNALLGNCEWIKKGSRIVITTRDKSLLNGLTTCDLYEVPKLNDKDSLDLFTTQICTTLEGKFMELSRKFVGYTGGNPLALKEFGVELYGKDEAHWETRLGTLTQRVGKELRNSYDKLNEQEKDAFLDIAYFFRSQDENYIRSLLDSFDPESTEAEKVLRGLADKFLINICNGRVEMQDLLFTMAKELVDEATPGKYKLLTSNCAEFTSALENKEGREKVRGIFLDVSKMEEMPLDYQAFVGMSSLLYLKVHDPDHSEAKCKLNLPDGLEFPKDNILRYLQWIKFPRKELPSDFEPKNLIDLKLPYSKITSVWNRAQVSPNLKWVDLSYSSMLTSISSLSDAPNLLRLNLEGCISLEELPRDLQKMKNLIFLNLRGCTSLLSLPKITMDSLKTLILSGCKKLQTFEVISEHIETLYLNDTAIDGLPPTIGDLHKLILLNLKDCKNLVTLPDCLGKLKSLQEIKLSRCSEIKIFPKFTENMENLRLLLLDGTSITEMPCNIINLSFLQSICLSRNDNIISLQFDMSQLFHLKWLELKYCMNLTSLPKLPPNLQCLNAYGCTSLKTVASPLALLTSTEQIQSTFIFTNCHELEQVSKNAIISYVQKKSESMSEDRYNKDFIFNSLISTCFPGCDIPTWFNHQAFGSVLKLEFPRDWNEGRLNGIALCVVVSFKDYKDQNNGLQVKCTCEFTSVSLSRESFIIGGWPEPGDEPHKIESDHVFIGYTTFLSTKKRQQSSAATEVSLGFEVTTNGTYEVLECKVMKCGFALVYEPDEAENKSWEANIDATRKMENVKQDQISSHKSIEDDDDCLGEANSGRISTIEESKKERGFFKSFGKSFRG</sequence>
<keyword evidence="4" id="KW-0520">NAD</keyword>
<dbReference type="InterPro" id="IPR027417">
    <property type="entry name" value="P-loop_NTPase"/>
</dbReference>
<dbReference type="Pfam" id="PF23282">
    <property type="entry name" value="WHD_ROQ1"/>
    <property type="match status" value="1"/>
</dbReference>
<accession>A0A565C2Z1</accession>
<comment type="caution">
    <text evidence="9">The sequence shown here is derived from an EMBL/GenBank/DDBJ whole genome shotgun (WGS) entry which is preliminary data.</text>
</comment>
<evidence type="ECO:0000256" key="3">
    <source>
        <dbReference type="ARBA" id="ARBA00022737"/>
    </source>
</evidence>
<dbReference type="InterPro" id="IPR032675">
    <property type="entry name" value="LRR_dom_sf"/>
</dbReference>
<dbReference type="OrthoDB" id="1394818at2759"/>
<dbReference type="PANTHER" id="PTHR11017">
    <property type="entry name" value="LEUCINE-RICH REPEAT-CONTAINING PROTEIN"/>
    <property type="match status" value="1"/>
</dbReference>
<proteinExistence type="predicted"/>
<dbReference type="SUPFAM" id="SSF52058">
    <property type="entry name" value="L domain-like"/>
    <property type="match status" value="1"/>
</dbReference>
<dbReference type="Proteomes" id="UP000489600">
    <property type="component" value="Unassembled WGS sequence"/>
</dbReference>
<dbReference type="AlphaFoldDB" id="A0A565C2Z1"/>
<protein>
    <recommendedName>
        <fullName evidence="1">ADP-ribosyl cyclase/cyclic ADP-ribose hydrolase</fullName>
        <ecNumber evidence="1">3.2.2.6</ecNumber>
    </recommendedName>
</protein>
<keyword evidence="10" id="KW-1185">Reference proteome</keyword>
<dbReference type="InterPro" id="IPR044974">
    <property type="entry name" value="Disease_R_plants"/>
</dbReference>
<keyword evidence="2" id="KW-0433">Leucine-rich repeat</keyword>
<dbReference type="InterPro" id="IPR002182">
    <property type="entry name" value="NB-ARC"/>
</dbReference>
<evidence type="ECO:0000313" key="10">
    <source>
        <dbReference type="Proteomes" id="UP000489600"/>
    </source>
</evidence>
<evidence type="ECO:0000259" key="7">
    <source>
        <dbReference type="Pfam" id="PF20160"/>
    </source>
</evidence>
<evidence type="ECO:0000259" key="6">
    <source>
        <dbReference type="Pfam" id="PF00931"/>
    </source>
</evidence>
<organism evidence="9 10">
    <name type="scientific">Arabis nemorensis</name>
    <dbReference type="NCBI Taxonomy" id="586526"/>
    <lineage>
        <taxon>Eukaryota</taxon>
        <taxon>Viridiplantae</taxon>
        <taxon>Streptophyta</taxon>
        <taxon>Embryophyta</taxon>
        <taxon>Tracheophyta</taxon>
        <taxon>Spermatophyta</taxon>
        <taxon>Magnoliopsida</taxon>
        <taxon>eudicotyledons</taxon>
        <taxon>Gunneridae</taxon>
        <taxon>Pentapetalae</taxon>
        <taxon>rosids</taxon>
        <taxon>malvids</taxon>
        <taxon>Brassicales</taxon>
        <taxon>Brassicaceae</taxon>
        <taxon>Arabideae</taxon>
        <taxon>Arabis</taxon>
    </lineage>
</organism>
<name>A0A565C2Z1_9BRAS</name>
<evidence type="ECO:0000256" key="5">
    <source>
        <dbReference type="ARBA" id="ARBA00047304"/>
    </source>
</evidence>
<evidence type="ECO:0000256" key="2">
    <source>
        <dbReference type="ARBA" id="ARBA00022614"/>
    </source>
</evidence>
<dbReference type="InterPro" id="IPR058192">
    <property type="entry name" value="WHD_ROQ1-like"/>
</dbReference>
<dbReference type="Pfam" id="PF00931">
    <property type="entry name" value="NB-ARC"/>
    <property type="match status" value="1"/>
</dbReference>
<dbReference type="EC" id="3.2.2.6" evidence="1"/>
<dbReference type="SUPFAM" id="SSF52540">
    <property type="entry name" value="P-loop containing nucleoside triphosphate hydrolases"/>
    <property type="match status" value="1"/>
</dbReference>
<dbReference type="Pfam" id="PF20160">
    <property type="entry name" value="C-JID"/>
    <property type="match status" value="1"/>
</dbReference>
<dbReference type="Gene3D" id="1.10.8.430">
    <property type="entry name" value="Helical domain of apoptotic protease-activating factors"/>
    <property type="match status" value="1"/>
</dbReference>
<evidence type="ECO:0000313" key="9">
    <source>
        <dbReference type="EMBL" id="VVB08001.1"/>
    </source>
</evidence>
<evidence type="ECO:0000256" key="4">
    <source>
        <dbReference type="ARBA" id="ARBA00023027"/>
    </source>
</evidence>
<evidence type="ECO:0000259" key="8">
    <source>
        <dbReference type="Pfam" id="PF23282"/>
    </source>
</evidence>
<feature type="domain" description="Disease resistance protein Roq1-like winged-helix" evidence="8">
    <location>
        <begin position="201"/>
        <end position="273"/>
    </location>
</feature>
<dbReference type="EMBL" id="CABITT030000006">
    <property type="protein sequence ID" value="VVB08001.1"/>
    <property type="molecule type" value="Genomic_DNA"/>
</dbReference>
<dbReference type="InterPro" id="IPR045344">
    <property type="entry name" value="C-JID"/>
</dbReference>
<comment type="catalytic activity">
    <reaction evidence="5">
        <text>NAD(+) + H2O = ADP-D-ribose + nicotinamide + H(+)</text>
        <dbReference type="Rhea" id="RHEA:16301"/>
        <dbReference type="ChEBI" id="CHEBI:15377"/>
        <dbReference type="ChEBI" id="CHEBI:15378"/>
        <dbReference type="ChEBI" id="CHEBI:17154"/>
        <dbReference type="ChEBI" id="CHEBI:57540"/>
        <dbReference type="ChEBI" id="CHEBI:57967"/>
        <dbReference type="EC" id="3.2.2.6"/>
    </reaction>
    <physiologicalReaction direction="left-to-right" evidence="5">
        <dbReference type="Rhea" id="RHEA:16302"/>
    </physiologicalReaction>
</comment>
<dbReference type="GO" id="GO:0061809">
    <property type="term" value="F:NAD+ nucleosidase activity, cyclic ADP-ribose generating"/>
    <property type="evidence" value="ECO:0007669"/>
    <property type="project" value="UniProtKB-EC"/>
</dbReference>
<dbReference type="PRINTS" id="PR00364">
    <property type="entry name" value="DISEASERSIST"/>
</dbReference>